<dbReference type="Gramene" id="ESW34747">
    <property type="protein sequence ID" value="ESW34747"/>
    <property type="gene ID" value="PHAVU_001G177600g"/>
</dbReference>
<feature type="compositionally biased region" description="Pro residues" evidence="1">
    <location>
        <begin position="38"/>
        <end position="50"/>
    </location>
</feature>
<dbReference type="EMBL" id="CM002288">
    <property type="protein sequence ID" value="ESW34747.1"/>
    <property type="molecule type" value="Genomic_DNA"/>
</dbReference>
<evidence type="ECO:0000256" key="2">
    <source>
        <dbReference type="SAM" id="Phobius"/>
    </source>
</evidence>
<accession>V7CX43</accession>
<reference evidence="4" key="1">
    <citation type="journal article" date="2014" name="Nat. Genet.">
        <title>A reference genome for common bean and genome-wide analysis of dual domestications.</title>
        <authorList>
            <person name="Schmutz J."/>
            <person name="McClean P.E."/>
            <person name="Mamidi S."/>
            <person name="Wu G.A."/>
            <person name="Cannon S.B."/>
            <person name="Grimwood J."/>
            <person name="Jenkins J."/>
            <person name="Shu S."/>
            <person name="Song Q."/>
            <person name="Chavarro C."/>
            <person name="Torres-Torres M."/>
            <person name="Geffroy V."/>
            <person name="Moghaddam S.M."/>
            <person name="Gao D."/>
            <person name="Abernathy B."/>
            <person name="Barry K."/>
            <person name="Blair M."/>
            <person name="Brick M.A."/>
            <person name="Chovatia M."/>
            <person name="Gepts P."/>
            <person name="Goodstein D.M."/>
            <person name="Gonzales M."/>
            <person name="Hellsten U."/>
            <person name="Hyten D.L."/>
            <person name="Jia G."/>
            <person name="Kelly J.D."/>
            <person name="Kudrna D."/>
            <person name="Lee R."/>
            <person name="Richard M.M."/>
            <person name="Miklas P.N."/>
            <person name="Osorno J.M."/>
            <person name="Rodrigues J."/>
            <person name="Thareau V."/>
            <person name="Urrea C.A."/>
            <person name="Wang M."/>
            <person name="Yu Y."/>
            <person name="Zhang M."/>
            <person name="Wing R.A."/>
            <person name="Cregan P.B."/>
            <person name="Rokhsar D.S."/>
            <person name="Jackson S.A."/>
        </authorList>
    </citation>
    <scope>NUCLEOTIDE SEQUENCE [LARGE SCALE GENOMIC DNA]</scope>
    <source>
        <strain evidence="4">cv. G19833</strain>
    </source>
</reference>
<dbReference type="Proteomes" id="UP000000226">
    <property type="component" value="Chromosome 1"/>
</dbReference>
<gene>
    <name evidence="3" type="ORF">PHAVU_001G177600g</name>
</gene>
<feature type="transmembrane region" description="Helical" evidence="2">
    <location>
        <begin position="6"/>
        <end position="26"/>
    </location>
</feature>
<dbReference type="OMA" id="ARIPQYH"/>
<evidence type="ECO:0000313" key="4">
    <source>
        <dbReference type="Proteomes" id="UP000000226"/>
    </source>
</evidence>
<name>V7CX43_PHAVU</name>
<keyword evidence="4" id="KW-1185">Reference proteome</keyword>
<organism evidence="3 4">
    <name type="scientific">Phaseolus vulgaris</name>
    <name type="common">Kidney bean</name>
    <name type="synonym">French bean</name>
    <dbReference type="NCBI Taxonomy" id="3885"/>
    <lineage>
        <taxon>Eukaryota</taxon>
        <taxon>Viridiplantae</taxon>
        <taxon>Streptophyta</taxon>
        <taxon>Embryophyta</taxon>
        <taxon>Tracheophyta</taxon>
        <taxon>Spermatophyta</taxon>
        <taxon>Magnoliopsida</taxon>
        <taxon>eudicotyledons</taxon>
        <taxon>Gunneridae</taxon>
        <taxon>Pentapetalae</taxon>
        <taxon>rosids</taxon>
        <taxon>fabids</taxon>
        <taxon>Fabales</taxon>
        <taxon>Fabaceae</taxon>
        <taxon>Papilionoideae</taxon>
        <taxon>50 kb inversion clade</taxon>
        <taxon>NPAAA clade</taxon>
        <taxon>indigoferoid/millettioid clade</taxon>
        <taxon>Phaseoleae</taxon>
        <taxon>Phaseolus</taxon>
    </lineage>
</organism>
<proteinExistence type="predicted"/>
<dbReference type="eggNOG" id="ENOG502SDA8">
    <property type="taxonomic scope" value="Eukaryota"/>
</dbReference>
<feature type="region of interest" description="Disordered" evidence="1">
    <location>
        <begin position="31"/>
        <end position="50"/>
    </location>
</feature>
<dbReference type="AlphaFoldDB" id="V7CX43"/>
<sequence length="50" mass="5504">MGFVVVISLPLILFILILALVCYMLGRAKGRRQNPQQYGPPVPPAQAQPK</sequence>
<evidence type="ECO:0008006" key="5">
    <source>
        <dbReference type="Google" id="ProtNLM"/>
    </source>
</evidence>
<keyword evidence="2" id="KW-0812">Transmembrane</keyword>
<protein>
    <recommendedName>
        <fullName evidence="5">Transmembrane protein</fullName>
    </recommendedName>
</protein>
<dbReference type="SMR" id="V7CX43"/>
<evidence type="ECO:0000256" key="1">
    <source>
        <dbReference type="SAM" id="MobiDB-lite"/>
    </source>
</evidence>
<keyword evidence="2" id="KW-0472">Membrane</keyword>
<keyword evidence="2" id="KW-1133">Transmembrane helix</keyword>
<evidence type="ECO:0000313" key="3">
    <source>
        <dbReference type="EMBL" id="ESW34747.1"/>
    </source>
</evidence>